<feature type="transmembrane region" description="Helical" evidence="1">
    <location>
        <begin position="113"/>
        <end position="135"/>
    </location>
</feature>
<dbReference type="Proteomes" id="UP000037146">
    <property type="component" value="Unassembled WGS sequence"/>
</dbReference>
<dbReference type="PANTHER" id="PTHR37305:SF1">
    <property type="entry name" value="MEMBRANE PROTEIN"/>
    <property type="match status" value="1"/>
</dbReference>
<dbReference type="RefSeq" id="WP_049682255.1">
    <property type="nucleotide sequence ID" value="NZ_LFZW01000001.1"/>
</dbReference>
<evidence type="ECO:0000313" key="3">
    <source>
        <dbReference type="Proteomes" id="UP000037146"/>
    </source>
</evidence>
<feature type="transmembrane region" description="Helical" evidence="1">
    <location>
        <begin position="201"/>
        <end position="223"/>
    </location>
</feature>
<feature type="transmembrane region" description="Helical" evidence="1">
    <location>
        <begin position="156"/>
        <end position="181"/>
    </location>
</feature>
<dbReference type="OrthoDB" id="8613028at2"/>
<dbReference type="EMBL" id="LFZW01000001">
    <property type="protein sequence ID" value="KMY50906.1"/>
    <property type="molecule type" value="Genomic_DNA"/>
</dbReference>
<accession>A0A0K9GWA6</accession>
<dbReference type="AlphaFoldDB" id="A0A0K9GWA6"/>
<evidence type="ECO:0000256" key="1">
    <source>
        <dbReference type="SAM" id="Phobius"/>
    </source>
</evidence>
<evidence type="ECO:0000313" key="2">
    <source>
        <dbReference type="EMBL" id="KMY50906.1"/>
    </source>
</evidence>
<keyword evidence="3" id="KW-1185">Reference proteome</keyword>
<evidence type="ECO:0008006" key="4">
    <source>
        <dbReference type="Google" id="ProtNLM"/>
    </source>
</evidence>
<proteinExistence type="predicted"/>
<comment type="caution">
    <text evidence="2">The sequence shown here is derived from an EMBL/GenBank/DDBJ whole genome shotgun (WGS) entry which is preliminary data.</text>
</comment>
<dbReference type="STRING" id="1679170.AC625_16385"/>
<reference evidence="3" key="1">
    <citation type="submission" date="2015-07" db="EMBL/GenBank/DDBJ databases">
        <title>Genome sequencing project for genomic taxonomy and phylogenomics of Bacillus-like bacteria.</title>
        <authorList>
            <person name="Liu B."/>
            <person name="Wang J."/>
            <person name="Zhu Y."/>
            <person name="Liu G."/>
            <person name="Chen Q."/>
            <person name="Chen Z."/>
            <person name="Lan J."/>
            <person name="Che J."/>
            <person name="Ge C."/>
            <person name="Shi H."/>
            <person name="Pan Z."/>
            <person name="Liu X."/>
        </authorList>
    </citation>
    <scope>NUCLEOTIDE SEQUENCE [LARGE SCALE GENOMIC DNA]</scope>
    <source>
        <strain evidence="3">FJAT-27997</strain>
    </source>
</reference>
<sequence length="315" mass="35335">MGLLTNEWIKIFKRKSSYIMIGILAIIVVIAAIGITFINDQDTETGDNGNWKTALETENKNLKEELKSTSDPYKKDIERIIAENEYRITHDMPKVTSYNVWTFMNGMMGVVDFVALFTIIIAAGIVASEFSSGTIKLLLIRPINRAKILLSKYITVLLYALFMLGILFVLSFILGAVFFGFEQNQPHLAYLDGQIIERAQIPFLLTQYLLSSVGLLIFTTMAFMISAAFRNSSLAIGLSIFLLLVGSIVTSIIAGFFDWAKYLLFANTNLLPYFGTGLPMVEGMTLSFSLIVLLVYFVIFHVVAFWTFVKRDVTA</sequence>
<dbReference type="PATRIC" id="fig|1679170.3.peg.3725"/>
<keyword evidence="1" id="KW-0812">Transmembrane</keyword>
<gene>
    <name evidence="2" type="ORF">AC625_16385</name>
</gene>
<feature type="transmembrane region" description="Helical" evidence="1">
    <location>
        <begin position="235"/>
        <end position="257"/>
    </location>
</feature>
<feature type="transmembrane region" description="Helical" evidence="1">
    <location>
        <begin position="286"/>
        <end position="309"/>
    </location>
</feature>
<name>A0A0K9GWA6_9BACI</name>
<protein>
    <recommendedName>
        <fullName evidence="4">ABC transporter permease</fullName>
    </recommendedName>
</protein>
<dbReference type="Pfam" id="PF12730">
    <property type="entry name" value="ABC2_membrane_4"/>
    <property type="match status" value="1"/>
</dbReference>
<dbReference type="PANTHER" id="PTHR37305">
    <property type="entry name" value="INTEGRAL MEMBRANE PROTEIN-RELATED"/>
    <property type="match status" value="1"/>
</dbReference>
<organism evidence="2 3">
    <name type="scientific">Peribacillus loiseleuriae</name>
    <dbReference type="NCBI Taxonomy" id="1679170"/>
    <lineage>
        <taxon>Bacteria</taxon>
        <taxon>Bacillati</taxon>
        <taxon>Bacillota</taxon>
        <taxon>Bacilli</taxon>
        <taxon>Bacillales</taxon>
        <taxon>Bacillaceae</taxon>
        <taxon>Peribacillus</taxon>
    </lineage>
</organism>
<feature type="transmembrane region" description="Helical" evidence="1">
    <location>
        <begin position="18"/>
        <end position="38"/>
    </location>
</feature>
<keyword evidence="1" id="KW-1133">Transmembrane helix</keyword>
<keyword evidence="1" id="KW-0472">Membrane</keyword>